<dbReference type="Proteomes" id="UP001488838">
    <property type="component" value="Unassembled WGS sequence"/>
</dbReference>
<organism evidence="2 3">
    <name type="scientific">Myodes glareolus</name>
    <name type="common">Bank vole</name>
    <name type="synonym">Clethrionomys glareolus</name>
    <dbReference type="NCBI Taxonomy" id="447135"/>
    <lineage>
        <taxon>Eukaryota</taxon>
        <taxon>Metazoa</taxon>
        <taxon>Chordata</taxon>
        <taxon>Craniata</taxon>
        <taxon>Vertebrata</taxon>
        <taxon>Euteleostomi</taxon>
        <taxon>Mammalia</taxon>
        <taxon>Eutheria</taxon>
        <taxon>Euarchontoglires</taxon>
        <taxon>Glires</taxon>
        <taxon>Rodentia</taxon>
        <taxon>Myomorpha</taxon>
        <taxon>Muroidea</taxon>
        <taxon>Cricetidae</taxon>
        <taxon>Arvicolinae</taxon>
        <taxon>Myodes</taxon>
    </lineage>
</organism>
<sequence>MQLKQLSLNGCERRKWRPPAAPPSAAGELGDPEMCGALTGLPGQMPLEKPIVALIRYAAQRQPPRQGHIDLLYAIRIQQRHRRLGPETRASAIGPLSVHGLPAFGQGLPEVGAVSGKENIKNQARTPLRRDSRTSGTPEARGAGRRSGDGESGGRRHHAARPAAGGRAGVHPAPGVLHEPRGGH</sequence>
<evidence type="ECO:0000313" key="3">
    <source>
        <dbReference type="Proteomes" id="UP001488838"/>
    </source>
</evidence>
<evidence type="ECO:0000256" key="1">
    <source>
        <dbReference type="SAM" id="MobiDB-lite"/>
    </source>
</evidence>
<proteinExistence type="predicted"/>
<dbReference type="AlphaFoldDB" id="A0AAW0IJU3"/>
<dbReference type="EMBL" id="JBBHLL010000119">
    <property type="protein sequence ID" value="KAK7814722.1"/>
    <property type="molecule type" value="Genomic_DNA"/>
</dbReference>
<keyword evidence="3" id="KW-1185">Reference proteome</keyword>
<feature type="region of interest" description="Disordered" evidence="1">
    <location>
        <begin position="115"/>
        <end position="184"/>
    </location>
</feature>
<accession>A0AAW0IJU3</accession>
<evidence type="ECO:0000313" key="2">
    <source>
        <dbReference type="EMBL" id="KAK7814722.1"/>
    </source>
</evidence>
<gene>
    <name evidence="2" type="ORF">U0070_018046</name>
</gene>
<protein>
    <submittedName>
        <fullName evidence="2">Uncharacterized protein</fullName>
    </submittedName>
</protein>
<reference evidence="2 3" key="1">
    <citation type="journal article" date="2023" name="bioRxiv">
        <title>Conserved and derived expression patterns and positive selection on dental genes reveal complex evolutionary context of ever-growing rodent molars.</title>
        <authorList>
            <person name="Calamari Z.T."/>
            <person name="Song A."/>
            <person name="Cohen E."/>
            <person name="Akter M."/>
            <person name="Roy R.D."/>
            <person name="Hallikas O."/>
            <person name="Christensen M.M."/>
            <person name="Li P."/>
            <person name="Marangoni P."/>
            <person name="Jernvall J."/>
            <person name="Klein O.D."/>
        </authorList>
    </citation>
    <scope>NUCLEOTIDE SEQUENCE [LARGE SCALE GENOMIC DNA]</scope>
    <source>
        <strain evidence="2">V071</strain>
    </source>
</reference>
<name>A0AAW0IJU3_MYOGA</name>
<feature type="region of interest" description="Disordered" evidence="1">
    <location>
        <begin position="1"/>
        <end position="31"/>
    </location>
</feature>
<comment type="caution">
    <text evidence="2">The sequence shown here is derived from an EMBL/GenBank/DDBJ whole genome shotgun (WGS) entry which is preliminary data.</text>
</comment>
<feature type="compositionally biased region" description="Low complexity" evidence="1">
    <location>
        <begin position="161"/>
        <end position="176"/>
    </location>
</feature>